<dbReference type="InterPro" id="IPR011009">
    <property type="entry name" value="Kinase-like_dom_sf"/>
</dbReference>
<feature type="domain" description="Protein kinase" evidence="1">
    <location>
        <begin position="231"/>
        <end position="522"/>
    </location>
</feature>
<dbReference type="InterPro" id="IPR012341">
    <property type="entry name" value="6hp_glycosidase-like_sf"/>
</dbReference>
<evidence type="ECO:0000313" key="2">
    <source>
        <dbReference type="EMBL" id="QIS17750.1"/>
    </source>
</evidence>
<dbReference type="Pfam" id="PF25816">
    <property type="entry name" value="RamC_N"/>
    <property type="match status" value="1"/>
</dbReference>
<dbReference type="Proteomes" id="UP000500953">
    <property type="component" value="Chromosome"/>
</dbReference>
<dbReference type="InterPro" id="IPR057929">
    <property type="entry name" value="RamC_N"/>
</dbReference>
<accession>A0A6G9YX55</accession>
<dbReference type="GO" id="GO:0005975">
    <property type="term" value="P:carbohydrate metabolic process"/>
    <property type="evidence" value="ECO:0007669"/>
    <property type="project" value="InterPro"/>
</dbReference>
<dbReference type="PROSITE" id="PS50011">
    <property type="entry name" value="PROTEIN_KINASE_DOM"/>
    <property type="match status" value="1"/>
</dbReference>
<name>A0A6G9YX55_9NOCA</name>
<dbReference type="GO" id="GO:0031179">
    <property type="term" value="P:peptide modification"/>
    <property type="evidence" value="ECO:0007669"/>
    <property type="project" value="InterPro"/>
</dbReference>
<dbReference type="SMART" id="SM00220">
    <property type="entry name" value="S_TKc"/>
    <property type="match status" value="1"/>
</dbReference>
<reference evidence="2 3" key="1">
    <citation type="journal article" date="2019" name="ACS Chem. Biol.">
        <title>Identification and Mobilization of a Cryptic Antibiotic Biosynthesis Gene Locus from a Human-Pathogenic Nocardia Isolate.</title>
        <authorList>
            <person name="Herisse M."/>
            <person name="Ishida K."/>
            <person name="Porter J.L."/>
            <person name="Howden B."/>
            <person name="Hertweck C."/>
            <person name="Stinear T.P."/>
            <person name="Pidot S.J."/>
        </authorList>
    </citation>
    <scope>NUCLEOTIDE SEQUENCE [LARGE SCALE GENOMIC DNA]</scope>
    <source>
        <strain evidence="2 3">AUSMDU00012715</strain>
    </source>
</reference>
<dbReference type="EMBL" id="CP046173">
    <property type="protein sequence ID" value="QIS17750.1"/>
    <property type="molecule type" value="Genomic_DNA"/>
</dbReference>
<dbReference type="RefSeq" id="WP_167485123.1">
    <property type="nucleotide sequence ID" value="NZ_CP046173.1"/>
</dbReference>
<dbReference type="GO" id="GO:0004672">
    <property type="term" value="F:protein kinase activity"/>
    <property type="evidence" value="ECO:0007669"/>
    <property type="project" value="InterPro"/>
</dbReference>
<dbReference type="GO" id="GO:0005524">
    <property type="term" value="F:ATP binding"/>
    <property type="evidence" value="ECO:0007669"/>
    <property type="project" value="InterPro"/>
</dbReference>
<proteinExistence type="predicted"/>
<dbReference type="Gene3D" id="1.50.10.10">
    <property type="match status" value="1"/>
</dbReference>
<dbReference type="InterPro" id="IPR000719">
    <property type="entry name" value="Prot_kinase_dom"/>
</dbReference>
<dbReference type="SUPFAM" id="SSF158745">
    <property type="entry name" value="LanC-like"/>
    <property type="match status" value="1"/>
</dbReference>
<gene>
    <name evidence="2" type="ORF">F6W96_04945</name>
</gene>
<dbReference type="SUPFAM" id="SSF56112">
    <property type="entry name" value="Protein kinase-like (PK-like)"/>
    <property type="match status" value="1"/>
</dbReference>
<evidence type="ECO:0000313" key="3">
    <source>
        <dbReference type="Proteomes" id="UP000500953"/>
    </source>
</evidence>
<dbReference type="AlphaFoldDB" id="A0A6G9YX55"/>
<sequence length="867" mass="93800">MRFYLETLADPEHFAPLERWRLDAAKNPHLAAIPHGPIDCGDLPPRWHAEARGPWTVVAPLGHEFAPQGWKAHLAPELSDVPEVVTRTARWCFERGLAFKYLARHEYAWALNGKYAPRESSGKVVVVYPDAETDPGEFLRALYEAFGGFRGPRILGDYRLGESIVHTRYGAFTARYGRDTEGEPVLALTDASGRSIPDPRGVRPQTPGFVTRPAVIDELAAAPSGPDRPVYRVLSALHMSNTGGVYRAAHLETGDEVVLKEARHATGRDAGLRTATDRLRAQYDIMRRLAPTGAVPEVLDHFTQGDSDFLAYRFAPGSTLQEWAAAHNPALIQGHPDRPVSVEAARRFSDSVTRYIGQLSRVVAAAHAAGVVLVDLHPANVIVGPDDSLRLIDLEAATDIGDVSATFVGAQGFGRPGVSGPAADEFGIAAVELYLYVPMLPMTFYIPGGLAALVDFAADTFHRNAQWRSGMRNRLGLPETASGSGVRVGGPESLHDALDRHIDILAESLGSRIDFEDRYPIPCSPTGFGEFARFGISHGPAGAVWALSRVGRVPERVSTDYRNWLDKNLDRFGALGNGLLDGWAGNIVVSAELGDHDLAARLLDRLVVTADPAASPTGVRGGLAGQLLLALWCRTHANLPVTPEWLAAAADEVERRVRDLLRRDAPPPTGLLNGLSGAALALTRAHGVLADRRYLDTARAALDAELATYVEHRAEQRLLFHWDRRIRMLSYLDCGNAGLLVAAAEMDGAWHPGEDTLRALQRAACSRVGVQPGLYIGLAGGFAANAVLRRRTDWLDADYLDRCNEWIAASIMTFSGRGASGFHTPGQLSARASADFATGSAGVLAALAFWTGRGTSWLPGICREVRS</sequence>
<evidence type="ECO:0000259" key="1">
    <source>
        <dbReference type="PROSITE" id="PS50011"/>
    </source>
</evidence>
<protein>
    <recommendedName>
        <fullName evidence="1">Protein kinase domain-containing protein</fullName>
    </recommendedName>
</protein>
<dbReference type="InterPro" id="IPR007822">
    <property type="entry name" value="LANC-like"/>
</dbReference>
<dbReference type="Gene3D" id="1.10.510.10">
    <property type="entry name" value="Transferase(Phosphotransferase) domain 1"/>
    <property type="match status" value="1"/>
</dbReference>
<organism evidence="2 3">
    <name type="scientific">Nocardia terpenica</name>
    <dbReference type="NCBI Taxonomy" id="455432"/>
    <lineage>
        <taxon>Bacteria</taxon>
        <taxon>Bacillati</taxon>
        <taxon>Actinomycetota</taxon>
        <taxon>Actinomycetes</taxon>
        <taxon>Mycobacteriales</taxon>
        <taxon>Nocardiaceae</taxon>
        <taxon>Nocardia</taxon>
    </lineage>
</organism>
<dbReference type="SMART" id="SM01260">
    <property type="entry name" value="LANC_like"/>
    <property type="match status" value="1"/>
</dbReference>